<feature type="domain" description="TnsA endonuclease N-terminal" evidence="2">
    <location>
        <begin position="46"/>
        <end position="127"/>
    </location>
</feature>
<comment type="caution">
    <text evidence="3">The sequence shown here is derived from an EMBL/GenBank/DDBJ whole genome shotgun (WGS) entry which is preliminary data.</text>
</comment>
<evidence type="ECO:0000313" key="4">
    <source>
        <dbReference type="Proteomes" id="UP000268007"/>
    </source>
</evidence>
<dbReference type="Pfam" id="PF08722">
    <property type="entry name" value="Tn7_TnsA-like_N"/>
    <property type="match status" value="1"/>
</dbReference>
<dbReference type="GO" id="GO:0003676">
    <property type="term" value="F:nucleic acid binding"/>
    <property type="evidence" value="ECO:0007669"/>
    <property type="project" value="InterPro"/>
</dbReference>
<evidence type="ECO:0000259" key="1">
    <source>
        <dbReference type="Pfam" id="PF08721"/>
    </source>
</evidence>
<keyword evidence="4" id="KW-1185">Reference proteome</keyword>
<reference evidence="3 4" key="1">
    <citation type="submission" date="2018-10" db="EMBL/GenBank/DDBJ databases">
        <title>Genomic Encyclopedia of Archaeal and Bacterial Type Strains, Phase II (KMG-II): from individual species to whole genera.</title>
        <authorList>
            <person name="Goeker M."/>
        </authorList>
    </citation>
    <scope>NUCLEOTIDE SEQUENCE [LARGE SCALE GENOMIC DNA]</scope>
    <source>
        <strain evidence="3 4">DSM 18602</strain>
    </source>
</reference>
<keyword evidence="3" id="KW-0378">Hydrolase</keyword>
<accession>A0A495J1W1</accession>
<dbReference type="InterPro" id="IPR014832">
    <property type="entry name" value="TnsA_C"/>
</dbReference>
<keyword evidence="3" id="KW-0255">Endonuclease</keyword>
<gene>
    <name evidence="3" type="ORF">BDD43_2246</name>
</gene>
<keyword evidence="3" id="KW-0540">Nuclease</keyword>
<name>A0A495J1W1_9SPHI</name>
<evidence type="ECO:0000313" key="3">
    <source>
        <dbReference type="EMBL" id="RKR82079.1"/>
    </source>
</evidence>
<dbReference type="GO" id="GO:0004519">
    <property type="term" value="F:endonuclease activity"/>
    <property type="evidence" value="ECO:0007669"/>
    <property type="project" value="UniProtKB-KW"/>
</dbReference>
<evidence type="ECO:0000259" key="2">
    <source>
        <dbReference type="Pfam" id="PF08722"/>
    </source>
</evidence>
<dbReference type="AlphaFoldDB" id="A0A495J1W1"/>
<dbReference type="Pfam" id="PF08721">
    <property type="entry name" value="Tn7_Tnp_TnsA_C"/>
    <property type="match status" value="1"/>
</dbReference>
<dbReference type="Proteomes" id="UP000268007">
    <property type="component" value="Unassembled WGS sequence"/>
</dbReference>
<organism evidence="3 4">
    <name type="scientific">Mucilaginibacter gracilis</name>
    <dbReference type="NCBI Taxonomy" id="423350"/>
    <lineage>
        <taxon>Bacteria</taxon>
        <taxon>Pseudomonadati</taxon>
        <taxon>Bacteroidota</taxon>
        <taxon>Sphingobacteriia</taxon>
        <taxon>Sphingobacteriales</taxon>
        <taxon>Sphingobacteriaceae</taxon>
        <taxon>Mucilaginibacter</taxon>
    </lineage>
</organism>
<dbReference type="InterPro" id="IPR011856">
    <property type="entry name" value="tRNA_endonuc-like_dom_sf"/>
</dbReference>
<dbReference type="OrthoDB" id="881413at2"/>
<dbReference type="Gene3D" id="3.40.1350.10">
    <property type="match status" value="1"/>
</dbReference>
<feature type="domain" description="TnsA endonuclease C-terminal" evidence="1">
    <location>
        <begin position="129"/>
        <end position="198"/>
    </location>
</feature>
<dbReference type="InterPro" id="IPR014833">
    <property type="entry name" value="TnsA_N"/>
</dbReference>
<dbReference type="EMBL" id="RBKU01000001">
    <property type="protein sequence ID" value="RKR82079.1"/>
    <property type="molecule type" value="Genomic_DNA"/>
</dbReference>
<protein>
    <submittedName>
        <fullName evidence="3">TnsA endonuclease-like protein</fullName>
    </submittedName>
</protein>
<sequence length="212" mass="24649">MFLHPVRKIRQSNRSITGKRSSLKTHKSQHFESALERDYLTLLEYDADVESFTSQPVTIHYLNGTKGTRYTPDAAVYYLPELKRKPWLVEIKYMAELLEKKELLAPKFDAAEKYAQNNGYEFKVITEKDIRTDLLYNIKFLSSYLRSKPDHLVAAHIFKIAGDEKITVAELAGKLSEEGEALYTIWQLLAHKVLACDMSMKITMQTRVWKRQ</sequence>
<proteinExistence type="predicted"/>
<dbReference type="RefSeq" id="WP_121197708.1">
    <property type="nucleotide sequence ID" value="NZ_RBKU01000001.1"/>
</dbReference>